<evidence type="ECO:0000256" key="4">
    <source>
        <dbReference type="ARBA" id="ARBA00022989"/>
    </source>
</evidence>
<accession>A0ABM4AII4</accession>
<evidence type="ECO:0000256" key="2">
    <source>
        <dbReference type="ARBA" id="ARBA00022679"/>
    </source>
</evidence>
<comment type="subcellular location">
    <subcellularLocation>
        <location evidence="1">Membrane</location>
        <topology evidence="1">Multi-pass membrane protein</topology>
    </subcellularLocation>
</comment>
<dbReference type="InterPro" id="IPR001594">
    <property type="entry name" value="Palmitoyltrfase_DHHC"/>
</dbReference>
<feature type="transmembrane region" description="Helical" evidence="7">
    <location>
        <begin position="55"/>
        <end position="77"/>
    </location>
</feature>
<evidence type="ECO:0000259" key="8">
    <source>
        <dbReference type="Pfam" id="PF01529"/>
    </source>
</evidence>
<dbReference type="RefSeq" id="XP_064071111.1">
    <property type="nucleotide sequence ID" value="XM_064215041.1"/>
</dbReference>
<dbReference type="Proteomes" id="UP001652626">
    <property type="component" value="Chromosome 6"/>
</dbReference>
<keyword evidence="6 7" id="KW-0012">Acyltransferase</keyword>
<evidence type="ECO:0000256" key="7">
    <source>
        <dbReference type="RuleBase" id="RU079119"/>
    </source>
</evidence>
<protein>
    <recommendedName>
        <fullName evidence="7">Palmitoyltransferase</fullName>
        <ecNumber evidence="7">2.3.1.225</ecNumber>
    </recommendedName>
</protein>
<keyword evidence="2 7" id="KW-0808">Transferase</keyword>
<dbReference type="PANTHER" id="PTHR12246">
    <property type="entry name" value="PALMITOYLTRANSFERASE ZDHHC16"/>
    <property type="match status" value="1"/>
</dbReference>
<dbReference type="InterPro" id="IPR039859">
    <property type="entry name" value="PFA4/ZDH16/20/ERF2-like"/>
</dbReference>
<feature type="transmembrane region" description="Helical" evidence="7">
    <location>
        <begin position="191"/>
        <end position="212"/>
    </location>
</feature>
<keyword evidence="5 7" id="KW-0472">Membrane</keyword>
<feature type="domain" description="Palmitoyltransferase DHHC" evidence="8">
    <location>
        <begin position="88"/>
        <end position="227"/>
    </location>
</feature>
<evidence type="ECO:0000256" key="1">
    <source>
        <dbReference type="ARBA" id="ARBA00004141"/>
    </source>
</evidence>
<comment type="catalytic activity">
    <reaction evidence="7">
        <text>L-cysteinyl-[protein] + hexadecanoyl-CoA = S-hexadecanoyl-L-cysteinyl-[protein] + CoA</text>
        <dbReference type="Rhea" id="RHEA:36683"/>
        <dbReference type="Rhea" id="RHEA-COMP:10131"/>
        <dbReference type="Rhea" id="RHEA-COMP:11032"/>
        <dbReference type="ChEBI" id="CHEBI:29950"/>
        <dbReference type="ChEBI" id="CHEBI:57287"/>
        <dbReference type="ChEBI" id="CHEBI:57379"/>
        <dbReference type="ChEBI" id="CHEBI:74151"/>
        <dbReference type="EC" id="2.3.1.225"/>
    </reaction>
</comment>
<dbReference type="PROSITE" id="PS50216">
    <property type="entry name" value="DHHC"/>
    <property type="match status" value="1"/>
</dbReference>
<evidence type="ECO:0000256" key="6">
    <source>
        <dbReference type="ARBA" id="ARBA00023315"/>
    </source>
</evidence>
<dbReference type="Pfam" id="PF01529">
    <property type="entry name" value="DHHC"/>
    <property type="match status" value="1"/>
</dbReference>
<keyword evidence="3 7" id="KW-0812">Transmembrane</keyword>
<name>A0ABM4AII4_VANTA</name>
<evidence type="ECO:0000313" key="10">
    <source>
        <dbReference type="RefSeq" id="XP_064071111.1"/>
    </source>
</evidence>
<dbReference type="GeneID" id="135193306"/>
<proteinExistence type="inferred from homology"/>
<evidence type="ECO:0000256" key="5">
    <source>
        <dbReference type="ARBA" id="ARBA00023136"/>
    </source>
</evidence>
<keyword evidence="9" id="KW-1185">Reference proteome</keyword>
<feature type="transmembrane region" description="Helical" evidence="7">
    <location>
        <begin position="135"/>
        <end position="157"/>
    </location>
</feature>
<comment type="domain">
    <text evidence="7">The DHHC domain is required for palmitoyltransferase activity.</text>
</comment>
<evidence type="ECO:0000313" key="9">
    <source>
        <dbReference type="Proteomes" id="UP001652626"/>
    </source>
</evidence>
<organism evidence="9 10">
    <name type="scientific">Vanessa tameamea</name>
    <name type="common">Kamehameha butterfly</name>
    <dbReference type="NCBI Taxonomy" id="334116"/>
    <lineage>
        <taxon>Eukaryota</taxon>
        <taxon>Metazoa</taxon>
        <taxon>Ecdysozoa</taxon>
        <taxon>Arthropoda</taxon>
        <taxon>Hexapoda</taxon>
        <taxon>Insecta</taxon>
        <taxon>Pterygota</taxon>
        <taxon>Neoptera</taxon>
        <taxon>Endopterygota</taxon>
        <taxon>Lepidoptera</taxon>
        <taxon>Glossata</taxon>
        <taxon>Ditrysia</taxon>
        <taxon>Papilionoidea</taxon>
        <taxon>Nymphalidae</taxon>
        <taxon>Nymphalinae</taxon>
        <taxon>Vanessa</taxon>
    </lineage>
</organism>
<comment type="similarity">
    <text evidence="7">Belongs to the DHHC palmitoyltransferase family.</text>
</comment>
<sequence length="270" mass="31840">MYTNIFKRRTCGRFLEKSFCYLLIFVINPSFFIFEILVVRPIVVKTYNLSQYKHVFHIMCSTFCFINIIGNMMLCILTGTSLKGTVCSDSYCAQCETNRPAAAWHCATCNTCVLRRDHHCFFLSRCIGLQNQRYYILYVGYLFIALGYSTYYNYYYILTKFEDDDLYLSVFRVLNPLLRYVTPEPLAMKELYVLFLFLNSGLVIWSGVLFWFHMRNVFRGVTAREYKHSRGVAWVEMKKNFVSVFGTRWYWAILWPLADSPLPTGGIKYD</sequence>
<keyword evidence="4 7" id="KW-1133">Transmembrane helix</keyword>
<reference evidence="10" key="1">
    <citation type="submission" date="2025-08" db="UniProtKB">
        <authorList>
            <consortium name="RefSeq"/>
        </authorList>
    </citation>
    <scope>IDENTIFICATION</scope>
    <source>
        <tissue evidence="10">Whole body</tissue>
    </source>
</reference>
<evidence type="ECO:0000256" key="3">
    <source>
        <dbReference type="ARBA" id="ARBA00022692"/>
    </source>
</evidence>
<dbReference type="EC" id="2.3.1.225" evidence="7"/>
<feature type="transmembrane region" description="Helical" evidence="7">
    <location>
        <begin position="21"/>
        <end position="43"/>
    </location>
</feature>
<gene>
    <name evidence="10" type="primary">LOC135193306</name>
</gene>